<dbReference type="InterPro" id="IPR015797">
    <property type="entry name" value="NUDIX_hydrolase-like_dom_sf"/>
</dbReference>
<keyword evidence="3" id="KW-0479">Metal-binding</keyword>
<name>A0ABW1JAR2_9ACTN</name>
<comment type="caution">
    <text evidence="7">The sequence shown here is derived from an EMBL/GenBank/DDBJ whole genome shotgun (WGS) entry which is preliminary data.</text>
</comment>
<evidence type="ECO:0000313" key="7">
    <source>
        <dbReference type="EMBL" id="MFC6005998.1"/>
    </source>
</evidence>
<dbReference type="InterPro" id="IPR020084">
    <property type="entry name" value="NUDIX_hydrolase_CS"/>
</dbReference>
<dbReference type="InterPro" id="IPR024195">
    <property type="entry name" value="NUDIX_hydrolase_YfcD_pred"/>
</dbReference>
<evidence type="ECO:0000256" key="1">
    <source>
        <dbReference type="ARBA" id="ARBA00001946"/>
    </source>
</evidence>
<gene>
    <name evidence="7" type="ORF">ACFQDO_02545</name>
</gene>
<evidence type="ECO:0000259" key="6">
    <source>
        <dbReference type="PROSITE" id="PS51462"/>
    </source>
</evidence>
<evidence type="ECO:0000256" key="2">
    <source>
        <dbReference type="ARBA" id="ARBA00005582"/>
    </source>
</evidence>
<evidence type="ECO:0000313" key="8">
    <source>
        <dbReference type="Proteomes" id="UP001596189"/>
    </source>
</evidence>
<dbReference type="SUPFAM" id="SSF55811">
    <property type="entry name" value="Nudix"/>
    <property type="match status" value="1"/>
</dbReference>
<keyword evidence="8" id="KW-1185">Reference proteome</keyword>
<sequence length="181" mass="20073">MSVEELVAIYDPDDERGRVVGSAPRSQVRAQNLPHAATAVLLTDDAGRVYVHRRTDTKDVYPGTWDAWAGGVVRAGEDPTEAASRELTEELGVHGLTLEPLFTAWYRDDRIHELAVAFLARWRGAQVHGEIVHQPEEVAEGAWLDLDEVRALMVDPARPMIPDGRAALQRYLDELDVRGAS</sequence>
<dbReference type="GO" id="GO:0016787">
    <property type="term" value="F:hydrolase activity"/>
    <property type="evidence" value="ECO:0007669"/>
    <property type="project" value="UniProtKB-KW"/>
</dbReference>
<dbReference type="PIRSF" id="PIRSF017340">
    <property type="entry name" value="Nudix_hydro"/>
    <property type="match status" value="1"/>
</dbReference>
<dbReference type="PANTHER" id="PTHR10885">
    <property type="entry name" value="ISOPENTENYL-DIPHOSPHATE DELTA-ISOMERASE"/>
    <property type="match status" value="1"/>
</dbReference>
<dbReference type="Proteomes" id="UP001596189">
    <property type="component" value="Unassembled WGS sequence"/>
</dbReference>
<dbReference type="PANTHER" id="PTHR10885:SF0">
    <property type="entry name" value="ISOPENTENYL-DIPHOSPHATE DELTA-ISOMERASE"/>
    <property type="match status" value="1"/>
</dbReference>
<dbReference type="PROSITE" id="PS51462">
    <property type="entry name" value="NUDIX"/>
    <property type="match status" value="1"/>
</dbReference>
<dbReference type="Pfam" id="PF00293">
    <property type="entry name" value="NUDIX"/>
    <property type="match status" value="1"/>
</dbReference>
<keyword evidence="4 7" id="KW-0378">Hydrolase</keyword>
<dbReference type="RefSeq" id="WP_345716865.1">
    <property type="nucleotide sequence ID" value="NZ_BAABFP010000005.1"/>
</dbReference>
<comment type="similarity">
    <text evidence="2">Belongs to the Nudix hydrolase family.</text>
</comment>
<dbReference type="Gene3D" id="3.90.79.10">
    <property type="entry name" value="Nucleoside Triphosphate Pyrophosphohydrolase"/>
    <property type="match status" value="1"/>
</dbReference>
<evidence type="ECO:0000256" key="3">
    <source>
        <dbReference type="ARBA" id="ARBA00022723"/>
    </source>
</evidence>
<proteinExistence type="inferred from homology"/>
<keyword evidence="5" id="KW-0460">Magnesium</keyword>
<accession>A0ABW1JAR2</accession>
<dbReference type="InterPro" id="IPR000086">
    <property type="entry name" value="NUDIX_hydrolase_dom"/>
</dbReference>
<protein>
    <submittedName>
        <fullName evidence="7">NUDIX hydrolase</fullName>
    </submittedName>
</protein>
<organism evidence="7 8">
    <name type="scientific">Angustibacter luteus</name>
    <dbReference type="NCBI Taxonomy" id="658456"/>
    <lineage>
        <taxon>Bacteria</taxon>
        <taxon>Bacillati</taxon>
        <taxon>Actinomycetota</taxon>
        <taxon>Actinomycetes</taxon>
        <taxon>Kineosporiales</taxon>
        <taxon>Kineosporiaceae</taxon>
    </lineage>
</organism>
<dbReference type="CDD" id="cd04697">
    <property type="entry name" value="NUDIX_Hydrolase"/>
    <property type="match status" value="1"/>
</dbReference>
<reference evidence="8" key="1">
    <citation type="journal article" date="2019" name="Int. J. Syst. Evol. Microbiol.">
        <title>The Global Catalogue of Microorganisms (GCM) 10K type strain sequencing project: providing services to taxonomists for standard genome sequencing and annotation.</title>
        <authorList>
            <consortium name="The Broad Institute Genomics Platform"/>
            <consortium name="The Broad Institute Genome Sequencing Center for Infectious Disease"/>
            <person name="Wu L."/>
            <person name="Ma J."/>
        </authorList>
    </citation>
    <scope>NUCLEOTIDE SEQUENCE [LARGE SCALE GENOMIC DNA]</scope>
    <source>
        <strain evidence="8">KACC 14249</strain>
    </source>
</reference>
<dbReference type="PROSITE" id="PS00893">
    <property type="entry name" value="NUDIX_BOX"/>
    <property type="match status" value="1"/>
</dbReference>
<evidence type="ECO:0000256" key="5">
    <source>
        <dbReference type="ARBA" id="ARBA00022842"/>
    </source>
</evidence>
<evidence type="ECO:0000256" key="4">
    <source>
        <dbReference type="ARBA" id="ARBA00022801"/>
    </source>
</evidence>
<comment type="cofactor">
    <cofactor evidence="1">
        <name>Mg(2+)</name>
        <dbReference type="ChEBI" id="CHEBI:18420"/>
    </cofactor>
</comment>
<feature type="domain" description="Nudix hydrolase" evidence="6">
    <location>
        <begin position="33"/>
        <end position="166"/>
    </location>
</feature>
<dbReference type="EMBL" id="JBHSRD010000002">
    <property type="protein sequence ID" value="MFC6005998.1"/>
    <property type="molecule type" value="Genomic_DNA"/>
</dbReference>